<proteinExistence type="predicted"/>
<accession>A0A1S1PEB1</accession>
<dbReference type="EMBL" id="MNAO01000001">
    <property type="protein sequence ID" value="OHV18324.1"/>
    <property type="molecule type" value="Genomic_DNA"/>
</dbReference>
<name>A0A1S1PEB1_METEX</name>
<organism evidence="1 2">
    <name type="scientific">Methylorubrum extorquens</name>
    <name type="common">Methylobacterium dichloromethanicum</name>
    <name type="synonym">Methylobacterium extorquens</name>
    <dbReference type="NCBI Taxonomy" id="408"/>
    <lineage>
        <taxon>Bacteria</taxon>
        <taxon>Pseudomonadati</taxon>
        <taxon>Pseudomonadota</taxon>
        <taxon>Alphaproteobacteria</taxon>
        <taxon>Hyphomicrobiales</taxon>
        <taxon>Methylobacteriaceae</taxon>
        <taxon>Methylorubrum</taxon>
    </lineage>
</organism>
<evidence type="ECO:0000313" key="2">
    <source>
        <dbReference type="Proteomes" id="UP000180215"/>
    </source>
</evidence>
<comment type="caution">
    <text evidence="1">The sequence shown here is derived from an EMBL/GenBank/DDBJ whole genome shotgun (WGS) entry which is preliminary data.</text>
</comment>
<sequence length="72" mass="7845">MPRDLTLSEILIVASSCKIVNSYPEATTAQGPKTAAPLDRAAEGAIAAWDELASKAVPWMCVRARMVQIRRF</sequence>
<evidence type="ECO:0000313" key="1">
    <source>
        <dbReference type="EMBL" id="OHV18324.1"/>
    </source>
</evidence>
<reference evidence="1 2" key="1">
    <citation type="submission" date="2016-10" db="EMBL/GenBank/DDBJ databases">
        <title>Draft genome sequence of Methylobacterium extorquens CP3, a seed endophyte of Crotalaria pumila with plant growth-promoting and metal tolerance properties.</title>
        <authorList>
            <person name="Sanchez-Lopez A.S."/>
            <person name="Van Hamme J.D."/>
            <person name="Thijs S."/>
            <person name="Mcammond B.M."/>
            <person name="Stevens V."/>
            <person name="Gonzalez-Chavez M.D.C."/>
            <person name="Vangronsveld J."/>
        </authorList>
    </citation>
    <scope>NUCLEOTIDE SEQUENCE [LARGE SCALE GENOMIC DNA]</scope>
    <source>
        <strain evidence="1 2">CP3</strain>
    </source>
</reference>
<gene>
    <name evidence="1" type="ORF">BK022_00140</name>
</gene>
<protein>
    <submittedName>
        <fullName evidence="1">Uncharacterized protein</fullName>
    </submittedName>
</protein>
<dbReference type="Proteomes" id="UP000180215">
    <property type="component" value="Unassembled WGS sequence"/>
</dbReference>
<dbReference type="AlphaFoldDB" id="A0A1S1PEB1"/>